<evidence type="ECO:0000313" key="2">
    <source>
        <dbReference type="Proteomes" id="UP000069654"/>
    </source>
</evidence>
<dbReference type="EMBL" id="BCTB01000009">
    <property type="protein sequence ID" value="GAT14817.1"/>
    <property type="molecule type" value="Genomic_DNA"/>
</dbReference>
<dbReference type="Gene3D" id="2.60.120.10">
    <property type="entry name" value="Jelly Rolls"/>
    <property type="match status" value="1"/>
</dbReference>
<dbReference type="PANTHER" id="PTHR37694:SF1">
    <property type="entry name" value="SLR8022 PROTEIN"/>
    <property type="match status" value="1"/>
</dbReference>
<dbReference type="InterPro" id="IPR014710">
    <property type="entry name" value="RmlC-like_jellyroll"/>
</dbReference>
<evidence type="ECO:0000313" key="1">
    <source>
        <dbReference type="EMBL" id="GAT14817.1"/>
    </source>
</evidence>
<dbReference type="OrthoDB" id="5190473at2"/>
<reference evidence="2" key="2">
    <citation type="submission" date="2016-02" db="EMBL/GenBank/DDBJ databases">
        <title>Draft genome sequence of five rapidly growing Mycobacterium species.</title>
        <authorList>
            <person name="Katahira K."/>
            <person name="Gotou Y."/>
            <person name="Iida K."/>
            <person name="Ogura Y."/>
            <person name="Hayashi T."/>
        </authorList>
    </citation>
    <scope>NUCLEOTIDE SEQUENCE [LARGE SCALE GENOMIC DNA]</scope>
    <source>
        <strain evidence="2">JCM6362</strain>
    </source>
</reference>
<dbReference type="CDD" id="cd02230">
    <property type="entry name" value="cupin_HP0902-like"/>
    <property type="match status" value="1"/>
</dbReference>
<reference evidence="1 2" key="1">
    <citation type="journal article" date="2016" name="Genome Announc.">
        <title>Draft Genome Sequences of Five Rapidly Growing Mycobacterium Species, M. thermoresistibile, M. fortuitum subsp. acetamidolyticum, M. canariasense, M. brisbanense, and M. novocastrense.</title>
        <authorList>
            <person name="Katahira K."/>
            <person name="Ogura Y."/>
            <person name="Gotoh Y."/>
            <person name="Hayashi T."/>
        </authorList>
    </citation>
    <scope>NUCLEOTIDE SEQUENCE [LARGE SCALE GENOMIC DNA]</scope>
    <source>
        <strain evidence="1 2">JCM6362</strain>
    </source>
</reference>
<accession>A0A100XE03</accession>
<comment type="caution">
    <text evidence="1">The sequence shown here is derived from an EMBL/GenBank/DDBJ whole genome shotgun (WGS) entry which is preliminary data.</text>
</comment>
<gene>
    <name evidence="1" type="ORF">RMCT_1787</name>
</gene>
<dbReference type="OMA" id="SEHQNPG"/>
<dbReference type="SUPFAM" id="SSF51182">
    <property type="entry name" value="RmlC-like cupins"/>
    <property type="match status" value="1"/>
</dbReference>
<dbReference type="PANTHER" id="PTHR37694">
    <property type="entry name" value="SLR8022 PROTEIN"/>
    <property type="match status" value="1"/>
</dbReference>
<dbReference type="InterPro" id="IPR011051">
    <property type="entry name" value="RmlC_Cupin_sf"/>
</dbReference>
<protein>
    <submittedName>
        <fullName evidence="1">Cupin domain-containing protein</fullName>
    </submittedName>
</protein>
<dbReference type="Proteomes" id="UP000069654">
    <property type="component" value="Unassembled WGS sequence"/>
</dbReference>
<dbReference type="RefSeq" id="WP_003926189.1">
    <property type="nucleotide sequence ID" value="NZ_BCTB01000009.1"/>
</dbReference>
<dbReference type="STRING" id="1797.RMCT_1787"/>
<sequence length="114" mass="12015">MEKISLTALARQELASAKAASSGRSAQTIFGGHHRALRQTLMALTAGSELAEHDSPGEATLQVLQGRVRLTAGPHGWDGSPGDHLMIPAERHALRAIEDSVVLLTVVKPVGPHT</sequence>
<organism evidence="1 2">
    <name type="scientific">Mycolicibacterium thermoresistibile</name>
    <name type="common">Mycobacterium thermoresistibile</name>
    <dbReference type="NCBI Taxonomy" id="1797"/>
    <lineage>
        <taxon>Bacteria</taxon>
        <taxon>Bacillati</taxon>
        <taxon>Actinomycetota</taxon>
        <taxon>Actinomycetes</taxon>
        <taxon>Mycobacteriales</taxon>
        <taxon>Mycobacteriaceae</taxon>
        <taxon>Mycolicibacterium</taxon>
    </lineage>
</organism>
<name>A0A100XE03_MYCTH</name>
<proteinExistence type="predicted"/>
<dbReference type="AlphaFoldDB" id="A0A100XE03"/>